<reference evidence="2 3" key="1">
    <citation type="journal article" date="2016" name="Nat. Commun.">
        <title>Local admixture of amplified and diversified secreted pathogenesis determinants shapes mosaic Toxoplasma gondii genomes.</title>
        <authorList>
            <person name="Lorenzi H."/>
            <person name="Khan A."/>
            <person name="Behnke M.S."/>
            <person name="Namasivayam S."/>
            <person name="Swapna L.S."/>
            <person name="Hadjithomas M."/>
            <person name="Karamycheva S."/>
            <person name="Pinney D."/>
            <person name="Brunk B.P."/>
            <person name="Ajioka J.W."/>
            <person name="Ajzenberg D."/>
            <person name="Boothroyd J.C."/>
            <person name="Boyle J.P."/>
            <person name="Darde M.L."/>
            <person name="Diaz-Miranda M.A."/>
            <person name="Dubey J.P."/>
            <person name="Fritz H.M."/>
            <person name="Gennari S.M."/>
            <person name="Gregory B.D."/>
            <person name="Kim K."/>
            <person name="Saeij J.P."/>
            <person name="Su C."/>
            <person name="White M.W."/>
            <person name="Zhu X.Q."/>
            <person name="Howe D.K."/>
            <person name="Rosenthal B.M."/>
            <person name="Grigg M.E."/>
            <person name="Parkinson J."/>
            <person name="Liu L."/>
            <person name="Kissinger J.C."/>
            <person name="Roos D.S."/>
            <person name="Sibley L.D."/>
        </authorList>
    </citation>
    <scope>NUCLEOTIDE SEQUENCE [LARGE SCALE GENOMIC DNA]</scope>
    <source>
        <strain evidence="2 3">ARI</strain>
    </source>
</reference>
<sequence>QILSRFSVVGAQHGEHAAGEAGDD</sequence>
<feature type="non-terminal residue" evidence="2">
    <location>
        <position position="1"/>
    </location>
</feature>
<protein>
    <submittedName>
        <fullName evidence="2">Uncharacterized protein</fullName>
    </submittedName>
</protein>
<comment type="caution">
    <text evidence="2">The sequence shown here is derived from an EMBL/GenBank/DDBJ whole genome shotgun (WGS) entry which is preliminary data.</text>
</comment>
<dbReference type="EMBL" id="AGQS02005319">
    <property type="protein sequence ID" value="KYF41053.1"/>
    <property type="molecule type" value="Genomic_DNA"/>
</dbReference>
<gene>
    <name evidence="2" type="ORF">TGARI_243310B</name>
</gene>
<name>A0A139XQK2_TOXGO</name>
<feature type="non-terminal residue" evidence="2">
    <location>
        <position position="24"/>
    </location>
</feature>
<proteinExistence type="predicted"/>
<dbReference type="AlphaFoldDB" id="A0A139XQK2"/>
<evidence type="ECO:0000313" key="3">
    <source>
        <dbReference type="Proteomes" id="UP000074247"/>
    </source>
</evidence>
<feature type="region of interest" description="Disordered" evidence="1">
    <location>
        <begin position="1"/>
        <end position="24"/>
    </location>
</feature>
<dbReference type="VEuPathDB" id="ToxoDB:TGARI_243310B"/>
<dbReference type="Proteomes" id="UP000074247">
    <property type="component" value="Unassembled WGS sequence"/>
</dbReference>
<evidence type="ECO:0000256" key="1">
    <source>
        <dbReference type="SAM" id="MobiDB-lite"/>
    </source>
</evidence>
<evidence type="ECO:0000313" key="2">
    <source>
        <dbReference type="EMBL" id="KYF41053.1"/>
    </source>
</evidence>
<accession>A0A139XQK2</accession>
<organism evidence="2 3">
    <name type="scientific">Toxoplasma gondii ARI</name>
    <dbReference type="NCBI Taxonomy" id="1074872"/>
    <lineage>
        <taxon>Eukaryota</taxon>
        <taxon>Sar</taxon>
        <taxon>Alveolata</taxon>
        <taxon>Apicomplexa</taxon>
        <taxon>Conoidasida</taxon>
        <taxon>Coccidia</taxon>
        <taxon>Eucoccidiorida</taxon>
        <taxon>Eimeriorina</taxon>
        <taxon>Sarcocystidae</taxon>
        <taxon>Toxoplasma</taxon>
    </lineage>
</organism>